<dbReference type="STRING" id="980561.A1359_15185"/>
<evidence type="ECO:0000313" key="2">
    <source>
        <dbReference type="Proteomes" id="UP000078476"/>
    </source>
</evidence>
<name>A0A177N1K2_9GAMM</name>
<proteinExistence type="predicted"/>
<dbReference type="EMBL" id="LUUI01000145">
    <property type="protein sequence ID" value="OAI11039.1"/>
    <property type="molecule type" value="Genomic_DNA"/>
</dbReference>
<dbReference type="OrthoDB" id="9151209at2"/>
<accession>A0A177N1K2</accession>
<sequence>MTISLEQLQQRFDDLNPREKLMTVAAVIVLLWALWDNLINQSLQSTQTGLKTEITTLENNLLNQQQLIQQLADSNDPQKSKQQKLSALQASISNMQTQLGAGEKKFVPPQFMSNALRDMLKQQGNLKLIALETLPASPFGDLAQPDQQTIWVYKHAMKLTVQGDFFSTVAYLKSLENLPWLIHWDSIDYQVKAYPQAETRIQVYTLSFEKDLLGA</sequence>
<comment type="caution">
    <text evidence="1">The sequence shown here is derived from an EMBL/GenBank/DDBJ whole genome shotgun (WGS) entry which is preliminary data.</text>
</comment>
<protein>
    <recommendedName>
        <fullName evidence="3">MSHA biogenesis protein MshJ</fullName>
    </recommendedName>
</protein>
<reference evidence="1 2" key="1">
    <citation type="submission" date="2016-03" db="EMBL/GenBank/DDBJ databases">
        <authorList>
            <person name="Ploux O."/>
        </authorList>
    </citation>
    <scope>NUCLEOTIDE SEQUENCE [LARGE SCALE GENOMIC DNA]</scope>
    <source>
        <strain evidence="1 2">R-45370</strain>
    </source>
</reference>
<dbReference type="AlphaFoldDB" id="A0A177N1K2"/>
<keyword evidence="2" id="KW-1185">Reference proteome</keyword>
<gene>
    <name evidence="1" type="ORF">A1359_15185</name>
</gene>
<dbReference type="RefSeq" id="WP_066986245.1">
    <property type="nucleotide sequence ID" value="NZ_LUUI01000145.1"/>
</dbReference>
<organism evidence="1 2">
    <name type="scientific">Methylomonas lenta</name>
    <dbReference type="NCBI Taxonomy" id="980561"/>
    <lineage>
        <taxon>Bacteria</taxon>
        <taxon>Pseudomonadati</taxon>
        <taxon>Pseudomonadota</taxon>
        <taxon>Gammaproteobacteria</taxon>
        <taxon>Methylococcales</taxon>
        <taxon>Methylococcaceae</taxon>
        <taxon>Methylomonas</taxon>
    </lineage>
</organism>
<evidence type="ECO:0008006" key="3">
    <source>
        <dbReference type="Google" id="ProtNLM"/>
    </source>
</evidence>
<evidence type="ECO:0000313" key="1">
    <source>
        <dbReference type="EMBL" id="OAI11039.1"/>
    </source>
</evidence>
<dbReference type="Proteomes" id="UP000078476">
    <property type="component" value="Unassembled WGS sequence"/>
</dbReference>